<evidence type="ECO:0000313" key="3">
    <source>
        <dbReference type="EMBL" id="OWK36212.1"/>
    </source>
</evidence>
<protein>
    <recommendedName>
        <fullName evidence="2">HNH nuclease domain-containing protein</fullName>
    </recommendedName>
</protein>
<gene>
    <name evidence="3" type="ORF">FRUB_08775</name>
</gene>
<keyword evidence="4" id="KW-1185">Reference proteome</keyword>
<dbReference type="GO" id="GO:0008270">
    <property type="term" value="F:zinc ion binding"/>
    <property type="evidence" value="ECO:0007669"/>
    <property type="project" value="InterPro"/>
</dbReference>
<dbReference type="Pfam" id="PF01844">
    <property type="entry name" value="HNH"/>
    <property type="match status" value="1"/>
</dbReference>
<reference evidence="4" key="1">
    <citation type="submission" date="2017-06" db="EMBL/GenBank/DDBJ databases">
        <title>Genome analysis of Fimbriiglobus ruber SP5, the first member of the order Planctomycetales with confirmed chitinolytic capability.</title>
        <authorList>
            <person name="Ravin N.V."/>
            <person name="Rakitin A.L."/>
            <person name="Ivanova A.A."/>
            <person name="Beletsky A.V."/>
            <person name="Kulichevskaya I.S."/>
            <person name="Mardanov A.V."/>
            <person name="Dedysh S.N."/>
        </authorList>
    </citation>
    <scope>NUCLEOTIDE SEQUENCE [LARGE SCALE GENOMIC DNA]</scope>
    <source>
        <strain evidence="4">SP5</strain>
    </source>
</reference>
<feature type="domain" description="HNH nuclease" evidence="2">
    <location>
        <begin position="26"/>
        <end position="83"/>
    </location>
</feature>
<dbReference type="Gene3D" id="1.10.30.50">
    <property type="match status" value="1"/>
</dbReference>
<dbReference type="CDD" id="cd00085">
    <property type="entry name" value="HNHc"/>
    <property type="match status" value="1"/>
</dbReference>
<dbReference type="GO" id="GO:0003676">
    <property type="term" value="F:nucleic acid binding"/>
    <property type="evidence" value="ECO:0007669"/>
    <property type="project" value="InterPro"/>
</dbReference>
<dbReference type="SMART" id="SM00507">
    <property type="entry name" value="HNHc"/>
    <property type="match status" value="1"/>
</dbReference>
<name>A0A225D3Y8_9BACT</name>
<dbReference type="InterPro" id="IPR002711">
    <property type="entry name" value="HNH"/>
</dbReference>
<dbReference type="InterPro" id="IPR003615">
    <property type="entry name" value="HNH_nuc"/>
</dbReference>
<comment type="caution">
    <text evidence="3">The sequence shown here is derived from an EMBL/GenBank/DDBJ whole genome shotgun (WGS) entry which is preliminary data.</text>
</comment>
<dbReference type="EMBL" id="NIDE01000017">
    <property type="protein sequence ID" value="OWK36212.1"/>
    <property type="molecule type" value="Genomic_DNA"/>
</dbReference>
<proteinExistence type="predicted"/>
<accession>A0A225D3Y8</accession>
<dbReference type="Proteomes" id="UP000214646">
    <property type="component" value="Unassembled WGS sequence"/>
</dbReference>
<sequence>MTAPFDYPTAPPVRRHGPLGYTDYESYRTWLRDEFAFRCVYCLLRERWVPGGFDLDHFRPIAIHPEKATDYDNLLYCCSTCNSAKRQQIIPDPIQHFSGESVIVNGDGLLIASTTEAKFIIEQLGLNRKRYQEFRQVWLKIVEILTSHPTAVSEVLRYPSDLPDLSTLRPPGGNRKPEGIEQSFHRRRERGELPDTY</sequence>
<evidence type="ECO:0000256" key="1">
    <source>
        <dbReference type="SAM" id="MobiDB-lite"/>
    </source>
</evidence>
<dbReference type="AlphaFoldDB" id="A0A225D3Y8"/>
<organism evidence="3 4">
    <name type="scientific">Fimbriiglobus ruber</name>
    <dbReference type="NCBI Taxonomy" id="1908690"/>
    <lineage>
        <taxon>Bacteria</taxon>
        <taxon>Pseudomonadati</taxon>
        <taxon>Planctomycetota</taxon>
        <taxon>Planctomycetia</taxon>
        <taxon>Gemmatales</taxon>
        <taxon>Gemmataceae</taxon>
        <taxon>Fimbriiglobus</taxon>
    </lineage>
</organism>
<dbReference type="GO" id="GO:0004519">
    <property type="term" value="F:endonuclease activity"/>
    <property type="evidence" value="ECO:0007669"/>
    <property type="project" value="InterPro"/>
</dbReference>
<feature type="region of interest" description="Disordered" evidence="1">
    <location>
        <begin position="163"/>
        <end position="197"/>
    </location>
</feature>
<evidence type="ECO:0000259" key="2">
    <source>
        <dbReference type="SMART" id="SM00507"/>
    </source>
</evidence>
<evidence type="ECO:0000313" key="4">
    <source>
        <dbReference type="Proteomes" id="UP000214646"/>
    </source>
</evidence>